<feature type="domain" description="Flavodoxin" evidence="1">
    <location>
        <begin position="6"/>
        <end position="95"/>
    </location>
</feature>
<organism evidence="2 3">
    <name type="scientific">Nocardia mexicana</name>
    <dbReference type="NCBI Taxonomy" id="279262"/>
    <lineage>
        <taxon>Bacteria</taxon>
        <taxon>Bacillati</taxon>
        <taxon>Actinomycetota</taxon>
        <taxon>Actinomycetes</taxon>
        <taxon>Mycobacteriales</taxon>
        <taxon>Nocardiaceae</taxon>
        <taxon>Nocardia</taxon>
    </lineage>
</organism>
<dbReference type="InterPro" id="IPR026816">
    <property type="entry name" value="Flavodoxin_dom"/>
</dbReference>
<dbReference type="STRING" id="1210089.GCA_001613165_00475"/>
<dbReference type="Pfam" id="PF12724">
    <property type="entry name" value="Flavodoxin_5"/>
    <property type="match status" value="1"/>
</dbReference>
<evidence type="ECO:0000313" key="3">
    <source>
        <dbReference type="Proteomes" id="UP000255355"/>
    </source>
</evidence>
<keyword evidence="3" id="KW-1185">Reference proteome</keyword>
<evidence type="ECO:0000259" key="1">
    <source>
        <dbReference type="Pfam" id="PF12724"/>
    </source>
</evidence>
<dbReference type="RefSeq" id="WP_068013276.1">
    <property type="nucleotide sequence ID" value="NZ_QQAZ01000003.1"/>
</dbReference>
<reference evidence="2 3" key="1">
    <citation type="submission" date="2018-07" db="EMBL/GenBank/DDBJ databases">
        <title>Genomic Encyclopedia of Type Strains, Phase IV (KMG-IV): sequencing the most valuable type-strain genomes for metagenomic binning, comparative biology and taxonomic classification.</title>
        <authorList>
            <person name="Goeker M."/>
        </authorList>
    </citation>
    <scope>NUCLEOTIDE SEQUENCE [LARGE SCALE GENOMIC DNA]</scope>
    <source>
        <strain evidence="2 3">DSM 44952</strain>
    </source>
</reference>
<comment type="caution">
    <text evidence="2">The sequence shown here is derived from an EMBL/GenBank/DDBJ whole genome shotgun (WGS) entry which is preliminary data.</text>
</comment>
<proteinExistence type="predicted"/>
<accession>A0A370H8K0</accession>
<dbReference type="InterPro" id="IPR029039">
    <property type="entry name" value="Flavoprotein-like_sf"/>
</dbReference>
<evidence type="ECO:0000313" key="2">
    <source>
        <dbReference type="EMBL" id="RDI52971.1"/>
    </source>
</evidence>
<dbReference type="EMBL" id="QQAZ01000003">
    <property type="protein sequence ID" value="RDI52971.1"/>
    <property type="molecule type" value="Genomic_DNA"/>
</dbReference>
<sequence>MKAIIVCTSVSHGNTRKVADVLGRVLGARVVAPEQIGAAELAAYDLVGFGSGIFNLEFHPRLLEFVRALPPEQRGRAFVFTSSGLPEPPFRPYIRRLARLLEQRGFQVVDTFACRAYDTWLPFKLVGGIRKGRPDAADLEAARLFAEGLRDRAGASC</sequence>
<gene>
    <name evidence="2" type="ORF">DFR68_103359</name>
</gene>
<dbReference type="Gene3D" id="3.40.50.360">
    <property type="match status" value="1"/>
</dbReference>
<name>A0A370H8K0_9NOCA</name>
<dbReference type="Proteomes" id="UP000255355">
    <property type="component" value="Unassembled WGS sequence"/>
</dbReference>
<dbReference type="SUPFAM" id="SSF52218">
    <property type="entry name" value="Flavoproteins"/>
    <property type="match status" value="1"/>
</dbReference>
<dbReference type="OrthoDB" id="4564047at2"/>
<protein>
    <submittedName>
        <fullName evidence="2">Flavodoxin</fullName>
    </submittedName>
</protein>
<dbReference type="AlphaFoldDB" id="A0A370H8K0"/>